<dbReference type="EMBL" id="REGN01010941">
    <property type="protein sequence ID" value="RMZ98168.1"/>
    <property type="molecule type" value="Genomic_DNA"/>
</dbReference>
<name>A0A3M7PGK0_BRAPC</name>
<reference evidence="1 2" key="1">
    <citation type="journal article" date="2018" name="Sci. Rep.">
        <title>Genomic signatures of local adaptation to the degree of environmental predictability in rotifers.</title>
        <authorList>
            <person name="Franch-Gras L."/>
            <person name="Hahn C."/>
            <person name="Garcia-Roger E.M."/>
            <person name="Carmona M.J."/>
            <person name="Serra M."/>
            <person name="Gomez A."/>
        </authorList>
    </citation>
    <scope>NUCLEOTIDE SEQUENCE [LARGE SCALE GENOMIC DNA]</scope>
    <source>
        <strain evidence="1">HYR1</strain>
    </source>
</reference>
<keyword evidence="2" id="KW-1185">Reference proteome</keyword>
<proteinExistence type="predicted"/>
<sequence length="150" mass="17617">MSKREAALKALEALRNTVYTQSIASDDDDAHFMDDDNYLDEFDEVDADEDSNERNIQGEEEMDDTNQHIIDSIGVLFLFFIKKIIFELITAKYVPDQLIIIKSKEKQDIFNCLSIWETKCRINLICFPKSHCEMNPMKGFWCNQKQFFKI</sequence>
<gene>
    <name evidence="1" type="ORF">BpHYR1_003868</name>
</gene>
<comment type="caution">
    <text evidence="1">The sequence shown here is derived from an EMBL/GenBank/DDBJ whole genome shotgun (WGS) entry which is preliminary data.</text>
</comment>
<dbReference type="Proteomes" id="UP000276133">
    <property type="component" value="Unassembled WGS sequence"/>
</dbReference>
<organism evidence="1 2">
    <name type="scientific">Brachionus plicatilis</name>
    <name type="common">Marine rotifer</name>
    <name type="synonym">Brachionus muelleri</name>
    <dbReference type="NCBI Taxonomy" id="10195"/>
    <lineage>
        <taxon>Eukaryota</taxon>
        <taxon>Metazoa</taxon>
        <taxon>Spiralia</taxon>
        <taxon>Gnathifera</taxon>
        <taxon>Rotifera</taxon>
        <taxon>Eurotatoria</taxon>
        <taxon>Monogononta</taxon>
        <taxon>Pseudotrocha</taxon>
        <taxon>Ploima</taxon>
        <taxon>Brachionidae</taxon>
        <taxon>Brachionus</taxon>
    </lineage>
</organism>
<evidence type="ECO:0000313" key="2">
    <source>
        <dbReference type="Proteomes" id="UP000276133"/>
    </source>
</evidence>
<dbReference type="OrthoDB" id="2266637at2759"/>
<protein>
    <submittedName>
        <fullName evidence="1">Uncharacterized protein</fullName>
    </submittedName>
</protein>
<accession>A0A3M7PGK0</accession>
<evidence type="ECO:0000313" key="1">
    <source>
        <dbReference type="EMBL" id="RMZ98168.1"/>
    </source>
</evidence>
<dbReference type="AlphaFoldDB" id="A0A3M7PGK0"/>